<feature type="transmembrane region" description="Helical" evidence="6">
    <location>
        <begin position="41"/>
        <end position="66"/>
    </location>
</feature>
<accession>A0A967F1T5</accession>
<dbReference type="Pfam" id="PF01810">
    <property type="entry name" value="LysE"/>
    <property type="match status" value="1"/>
</dbReference>
<keyword evidence="2" id="KW-1003">Cell membrane</keyword>
<feature type="transmembrane region" description="Helical" evidence="6">
    <location>
        <begin position="187"/>
        <end position="205"/>
    </location>
</feature>
<evidence type="ECO:0000256" key="2">
    <source>
        <dbReference type="ARBA" id="ARBA00022475"/>
    </source>
</evidence>
<comment type="caution">
    <text evidence="7">The sequence shown here is derived from an EMBL/GenBank/DDBJ whole genome shotgun (WGS) entry which is preliminary data.</text>
</comment>
<evidence type="ECO:0000256" key="4">
    <source>
        <dbReference type="ARBA" id="ARBA00022989"/>
    </source>
</evidence>
<dbReference type="GO" id="GO:0005886">
    <property type="term" value="C:plasma membrane"/>
    <property type="evidence" value="ECO:0007669"/>
    <property type="project" value="UniProtKB-SubCell"/>
</dbReference>
<dbReference type="PANTHER" id="PTHR30086:SF20">
    <property type="entry name" value="ARGININE EXPORTER PROTEIN ARGO-RELATED"/>
    <property type="match status" value="1"/>
</dbReference>
<dbReference type="PANTHER" id="PTHR30086">
    <property type="entry name" value="ARGININE EXPORTER PROTEIN ARGO"/>
    <property type="match status" value="1"/>
</dbReference>
<comment type="subcellular location">
    <subcellularLocation>
        <location evidence="1">Cell membrane</location>
        <topology evidence="1">Multi-pass membrane protein</topology>
    </subcellularLocation>
</comment>
<dbReference type="PIRSF" id="PIRSF006324">
    <property type="entry name" value="LeuE"/>
    <property type="match status" value="1"/>
</dbReference>
<dbReference type="GO" id="GO:0015171">
    <property type="term" value="F:amino acid transmembrane transporter activity"/>
    <property type="evidence" value="ECO:0007669"/>
    <property type="project" value="TreeGrafter"/>
</dbReference>
<proteinExistence type="predicted"/>
<evidence type="ECO:0000313" key="8">
    <source>
        <dbReference type="Proteomes" id="UP000761264"/>
    </source>
</evidence>
<name>A0A967F1T5_9PROT</name>
<evidence type="ECO:0000256" key="1">
    <source>
        <dbReference type="ARBA" id="ARBA00004651"/>
    </source>
</evidence>
<dbReference type="EMBL" id="JAAQPH010000024">
    <property type="protein sequence ID" value="NIA71591.1"/>
    <property type="molecule type" value="Genomic_DNA"/>
</dbReference>
<evidence type="ECO:0000256" key="6">
    <source>
        <dbReference type="SAM" id="Phobius"/>
    </source>
</evidence>
<keyword evidence="5 6" id="KW-0472">Membrane</keyword>
<reference evidence="7" key="1">
    <citation type="submission" date="2020-03" db="EMBL/GenBank/DDBJ databases">
        <title>Genome of Pelagibius litoralis DSM 21314T.</title>
        <authorList>
            <person name="Wang G."/>
        </authorList>
    </citation>
    <scope>NUCLEOTIDE SEQUENCE</scope>
    <source>
        <strain evidence="7">DSM 21314</strain>
    </source>
</reference>
<keyword evidence="8" id="KW-1185">Reference proteome</keyword>
<organism evidence="7 8">
    <name type="scientific">Pelagibius litoralis</name>
    <dbReference type="NCBI Taxonomy" id="374515"/>
    <lineage>
        <taxon>Bacteria</taxon>
        <taxon>Pseudomonadati</taxon>
        <taxon>Pseudomonadota</taxon>
        <taxon>Alphaproteobacteria</taxon>
        <taxon>Rhodospirillales</taxon>
        <taxon>Rhodovibrionaceae</taxon>
        <taxon>Pelagibius</taxon>
    </lineage>
</organism>
<feature type="transmembrane region" description="Helical" evidence="6">
    <location>
        <begin position="72"/>
        <end position="92"/>
    </location>
</feature>
<protein>
    <submittedName>
        <fullName evidence="7">LysE family translocator</fullName>
    </submittedName>
</protein>
<dbReference type="RefSeq" id="WP_167229383.1">
    <property type="nucleotide sequence ID" value="NZ_JAAQPH010000024.1"/>
</dbReference>
<keyword evidence="4 6" id="KW-1133">Transmembrane helix</keyword>
<sequence>MPAFDLLIPFFAATLLFAVMPGPAILYTAAQTMAQGRKGGILAALGIHIGGYVNVVAAATGLSAVFRYVPEAYLAVKIIGALYLNWLGLSFFRKPREEVLPNVEAGSPVGAFFQSIVVEVLNPKAALFFIAFLPQFVDPAAAWPLWLQLLILGTFVNIAFSSMDFVTVALTSTMVRLVRKSASGQHVIRAIGGSVLVALGVHLAASRS</sequence>
<dbReference type="InterPro" id="IPR001123">
    <property type="entry name" value="LeuE-type"/>
</dbReference>
<gene>
    <name evidence="7" type="ORF">HBA54_23650</name>
</gene>
<evidence type="ECO:0000256" key="5">
    <source>
        <dbReference type="ARBA" id="ARBA00023136"/>
    </source>
</evidence>
<evidence type="ECO:0000313" key="7">
    <source>
        <dbReference type="EMBL" id="NIA71591.1"/>
    </source>
</evidence>
<feature type="transmembrane region" description="Helical" evidence="6">
    <location>
        <begin position="6"/>
        <end position="29"/>
    </location>
</feature>
<keyword evidence="3 6" id="KW-0812">Transmembrane</keyword>
<evidence type="ECO:0000256" key="3">
    <source>
        <dbReference type="ARBA" id="ARBA00022692"/>
    </source>
</evidence>
<feature type="transmembrane region" description="Helical" evidence="6">
    <location>
        <begin position="145"/>
        <end position="166"/>
    </location>
</feature>
<dbReference type="Proteomes" id="UP000761264">
    <property type="component" value="Unassembled WGS sequence"/>
</dbReference>
<dbReference type="AlphaFoldDB" id="A0A967F1T5"/>